<keyword evidence="6" id="KW-0472">Membrane</keyword>
<evidence type="ECO:0000256" key="7">
    <source>
        <dbReference type="SAM" id="SignalP"/>
    </source>
</evidence>
<dbReference type="GO" id="GO:0042600">
    <property type="term" value="C:egg chorion"/>
    <property type="evidence" value="ECO:0007669"/>
    <property type="project" value="InterPro"/>
</dbReference>
<comment type="function">
    <text evidence="1">This protein is one of many from the eggshell of the gypsy moth.</text>
</comment>
<feature type="transmembrane region" description="Helical" evidence="6">
    <location>
        <begin position="47"/>
        <end position="69"/>
    </location>
</feature>
<dbReference type="InterPro" id="IPR002635">
    <property type="entry name" value="Chorion"/>
</dbReference>
<feature type="transmembrane region" description="Helical" evidence="6">
    <location>
        <begin position="148"/>
        <end position="172"/>
    </location>
</feature>
<dbReference type="EMBL" id="LR824032">
    <property type="protein sequence ID" value="CAD0206764.1"/>
    <property type="molecule type" value="Genomic_DNA"/>
</dbReference>
<sequence>MSAKAVLVLCAQALFIRPHSVECAPSCSQGWIGQGWAAPPAGLTSAWALAWATAGLGYGAGLGYSGIAIDAIPTSGSGLPSPAPSENVYEGALSAAGELPFVSAVALEGVLPSGGAGAVSYSCGQGVAIETSLLLLAWPTLLPAQATLLLLAWGWVSLVWLLVLVTLARVWVTPVSAATAMDVDAASFGYVLLGSADGASSLWATALRATALTNAAHQPRTEHLIHVLQTLWRAHWSDGDELVMGSPPPLVGSHHSDSAVTTQCHNLTSAVARPSAVAQQRRSPGSAQTELNPQGRGATHQLSALATAGSALTECGLDEERLSAETSTALAACCVCISYCCEY</sequence>
<evidence type="ECO:0000256" key="6">
    <source>
        <dbReference type="SAM" id="Phobius"/>
    </source>
</evidence>
<dbReference type="AlphaFoldDB" id="A0A9N8L854"/>
<evidence type="ECO:0000256" key="5">
    <source>
        <dbReference type="SAM" id="MobiDB-lite"/>
    </source>
</evidence>
<keyword evidence="7" id="KW-0732">Signal</keyword>
<evidence type="ECO:0000256" key="4">
    <source>
        <dbReference type="RuleBase" id="RU004378"/>
    </source>
</evidence>
<feature type="signal peptide" evidence="7">
    <location>
        <begin position="1"/>
        <end position="23"/>
    </location>
</feature>
<feature type="compositionally biased region" description="Polar residues" evidence="5">
    <location>
        <begin position="278"/>
        <end position="292"/>
    </location>
</feature>
<reference evidence="8" key="1">
    <citation type="submission" date="2021-12" db="EMBL/GenBank/DDBJ databases">
        <authorList>
            <person name="King R."/>
        </authorList>
    </citation>
    <scope>NUCLEOTIDE SEQUENCE</scope>
</reference>
<evidence type="ECO:0000256" key="2">
    <source>
        <dbReference type="ARBA" id="ARBA00005906"/>
    </source>
</evidence>
<dbReference type="GO" id="GO:0007304">
    <property type="term" value="P:chorion-containing eggshell formation"/>
    <property type="evidence" value="ECO:0007669"/>
    <property type="project" value="InterPro"/>
</dbReference>
<comment type="similarity">
    <text evidence="2 4">Belongs to the chorion protein family.</text>
</comment>
<keyword evidence="9" id="KW-1185">Reference proteome</keyword>
<dbReference type="Pfam" id="PF01723">
    <property type="entry name" value="Chorion_1"/>
    <property type="match status" value="1"/>
</dbReference>
<evidence type="ECO:0000313" key="8">
    <source>
        <dbReference type="EMBL" id="CAD0206764.1"/>
    </source>
</evidence>
<name>A0A9N8L854_CHRIL</name>
<dbReference type="GO" id="GO:0005213">
    <property type="term" value="F:structural constituent of egg chorion"/>
    <property type="evidence" value="ECO:0007669"/>
    <property type="project" value="InterPro"/>
</dbReference>
<dbReference type="OrthoDB" id="6930117at2759"/>
<keyword evidence="3" id="KW-0677">Repeat</keyword>
<dbReference type="Proteomes" id="UP001154114">
    <property type="component" value="Chromosome 29"/>
</dbReference>
<keyword evidence="6" id="KW-0812">Transmembrane</keyword>
<feature type="region of interest" description="Disordered" evidence="5">
    <location>
        <begin position="278"/>
        <end position="297"/>
    </location>
</feature>
<organism evidence="8 9">
    <name type="scientific">Chrysodeixis includens</name>
    <name type="common">Soybean looper</name>
    <name type="synonym">Pseudoplusia includens</name>
    <dbReference type="NCBI Taxonomy" id="689277"/>
    <lineage>
        <taxon>Eukaryota</taxon>
        <taxon>Metazoa</taxon>
        <taxon>Ecdysozoa</taxon>
        <taxon>Arthropoda</taxon>
        <taxon>Hexapoda</taxon>
        <taxon>Insecta</taxon>
        <taxon>Pterygota</taxon>
        <taxon>Neoptera</taxon>
        <taxon>Endopterygota</taxon>
        <taxon>Lepidoptera</taxon>
        <taxon>Glossata</taxon>
        <taxon>Ditrysia</taxon>
        <taxon>Noctuoidea</taxon>
        <taxon>Noctuidae</taxon>
        <taxon>Plusiinae</taxon>
        <taxon>Chrysodeixis</taxon>
    </lineage>
</organism>
<proteinExistence type="inferred from homology"/>
<gene>
    <name evidence="8" type="ORF">CINC_LOCUS9054</name>
</gene>
<keyword evidence="6" id="KW-1133">Transmembrane helix</keyword>
<protein>
    <submittedName>
        <fullName evidence="8">Uncharacterized protein</fullName>
    </submittedName>
</protein>
<evidence type="ECO:0000313" key="9">
    <source>
        <dbReference type="Proteomes" id="UP001154114"/>
    </source>
</evidence>
<accession>A0A9N8L854</accession>
<feature type="chain" id="PRO_5040422211" evidence="7">
    <location>
        <begin position="24"/>
        <end position="343"/>
    </location>
</feature>
<evidence type="ECO:0000256" key="1">
    <source>
        <dbReference type="ARBA" id="ARBA00002085"/>
    </source>
</evidence>
<evidence type="ECO:0000256" key="3">
    <source>
        <dbReference type="ARBA" id="ARBA00022737"/>
    </source>
</evidence>